<keyword evidence="5" id="KW-0254">Endocytosis</keyword>
<keyword evidence="4 8" id="KW-0728">SH3 domain</keyword>
<dbReference type="Pfam" id="PF03114">
    <property type="entry name" value="BAR"/>
    <property type="match status" value="1"/>
</dbReference>
<evidence type="ECO:0000256" key="4">
    <source>
        <dbReference type="ARBA" id="ARBA00022443"/>
    </source>
</evidence>
<dbReference type="InterPro" id="IPR004148">
    <property type="entry name" value="BAR_dom"/>
</dbReference>
<dbReference type="GO" id="GO:0016020">
    <property type="term" value="C:membrane"/>
    <property type="evidence" value="ECO:0007669"/>
    <property type="project" value="UniProtKB-SubCell"/>
</dbReference>
<gene>
    <name evidence="11" type="primary">sh3gl3b</name>
</gene>
<evidence type="ECO:0000256" key="8">
    <source>
        <dbReference type="PROSITE-ProRule" id="PRU00192"/>
    </source>
</evidence>
<dbReference type="PANTHER" id="PTHR14167:SF45">
    <property type="entry name" value="ENDOPHILIN-A3"/>
    <property type="match status" value="1"/>
</dbReference>
<sequence length="337" mass="38407">IGVEGTKLNEDFIKMEKKTQITHKLILDLITKTTEYLHPNPAYRAKVSVLSTMSRIRGQVKKAGYPQTEGMLGDCMLRYGTELGVESAFGCALVDMGQALWEMAKVRDCLDVCVKQSFIDPLQILHDKELKEIAHHLRKLEGRRLDFDYKKRHKGKITDFEIKQALEKFEESKELAERSMFNLLENDVDQVQQLLGLTEAVLDYHQQSCHILDNLQSSLQNRLIEASNRPRREFRSKSVASSLCYTDIYGFSTFSSVQSSDTEITEALSERHSPLDQPCCRALYCFKAENQGELGFKMGDIITLTSKIDENWYEGILRGESGLLPISYVDVLVPLPQ</sequence>
<dbReference type="AlphaFoldDB" id="A0AAY5ETM4"/>
<dbReference type="CDD" id="cd07592">
    <property type="entry name" value="BAR_Endophilin_A"/>
    <property type="match status" value="1"/>
</dbReference>
<dbReference type="PROSITE" id="PS51021">
    <property type="entry name" value="BAR"/>
    <property type="match status" value="1"/>
</dbReference>
<feature type="domain" description="BAR" evidence="10">
    <location>
        <begin position="1"/>
        <end position="228"/>
    </location>
</feature>
<evidence type="ECO:0000256" key="6">
    <source>
        <dbReference type="ARBA" id="ARBA00023054"/>
    </source>
</evidence>
<feature type="domain" description="SH3" evidence="9">
    <location>
        <begin position="275"/>
        <end position="334"/>
    </location>
</feature>
<proteinExistence type="inferred from homology"/>
<dbReference type="SUPFAM" id="SSF103657">
    <property type="entry name" value="BAR/IMD domain-like"/>
    <property type="match status" value="1"/>
</dbReference>
<dbReference type="SMART" id="SM00721">
    <property type="entry name" value="BAR"/>
    <property type="match status" value="1"/>
</dbReference>
<evidence type="ECO:0008006" key="13">
    <source>
        <dbReference type="Google" id="ProtNLM"/>
    </source>
</evidence>
<dbReference type="PANTHER" id="PTHR14167">
    <property type="entry name" value="SH3 DOMAIN-CONTAINING"/>
    <property type="match status" value="1"/>
</dbReference>
<dbReference type="Pfam" id="PF00018">
    <property type="entry name" value="SH3_1"/>
    <property type="match status" value="1"/>
</dbReference>
<dbReference type="InterPro" id="IPR027267">
    <property type="entry name" value="AH/BAR_dom_sf"/>
</dbReference>
<dbReference type="SMART" id="SM00326">
    <property type="entry name" value="SH3"/>
    <property type="match status" value="1"/>
</dbReference>
<organism evidence="11 12">
    <name type="scientific">Electrophorus electricus</name>
    <name type="common">Electric eel</name>
    <name type="synonym">Gymnotus electricus</name>
    <dbReference type="NCBI Taxonomy" id="8005"/>
    <lineage>
        <taxon>Eukaryota</taxon>
        <taxon>Metazoa</taxon>
        <taxon>Chordata</taxon>
        <taxon>Craniata</taxon>
        <taxon>Vertebrata</taxon>
        <taxon>Euteleostomi</taxon>
        <taxon>Actinopterygii</taxon>
        <taxon>Neopterygii</taxon>
        <taxon>Teleostei</taxon>
        <taxon>Ostariophysi</taxon>
        <taxon>Gymnotiformes</taxon>
        <taxon>Gymnotoidei</taxon>
        <taxon>Gymnotidae</taxon>
        <taxon>Electrophorus</taxon>
    </lineage>
</organism>
<dbReference type="GO" id="GO:0005769">
    <property type="term" value="C:early endosome"/>
    <property type="evidence" value="ECO:0007669"/>
    <property type="project" value="UniProtKB-SubCell"/>
</dbReference>
<keyword evidence="12" id="KW-1185">Reference proteome</keyword>
<dbReference type="PROSITE" id="PS50002">
    <property type="entry name" value="SH3"/>
    <property type="match status" value="1"/>
</dbReference>
<dbReference type="Ensembl" id="ENSEEET00000058830.1">
    <property type="protein sequence ID" value="ENSEEEP00000060320.1"/>
    <property type="gene ID" value="ENSEEEG00000021537.2"/>
</dbReference>
<comment type="similarity">
    <text evidence="3">Belongs to the endophilin family.</text>
</comment>
<reference evidence="11" key="2">
    <citation type="submission" date="2025-08" db="UniProtKB">
        <authorList>
            <consortium name="Ensembl"/>
        </authorList>
    </citation>
    <scope>IDENTIFICATION</scope>
</reference>
<dbReference type="Proteomes" id="UP000314983">
    <property type="component" value="Chromosome 12"/>
</dbReference>
<keyword evidence="7" id="KW-0472">Membrane</keyword>
<evidence type="ECO:0000313" key="12">
    <source>
        <dbReference type="Proteomes" id="UP000314983"/>
    </source>
</evidence>
<dbReference type="GO" id="GO:0016191">
    <property type="term" value="P:synaptic vesicle uncoating"/>
    <property type="evidence" value="ECO:0007669"/>
    <property type="project" value="TreeGrafter"/>
</dbReference>
<dbReference type="SUPFAM" id="SSF50044">
    <property type="entry name" value="SH3-domain"/>
    <property type="match status" value="1"/>
</dbReference>
<dbReference type="InterPro" id="IPR035824">
    <property type="entry name" value="Endophilin_A_SH3"/>
</dbReference>
<dbReference type="GO" id="GO:0098793">
    <property type="term" value="C:presynapse"/>
    <property type="evidence" value="ECO:0007669"/>
    <property type="project" value="TreeGrafter"/>
</dbReference>
<reference evidence="11" key="3">
    <citation type="submission" date="2025-09" db="UniProtKB">
        <authorList>
            <consortium name="Ensembl"/>
        </authorList>
    </citation>
    <scope>IDENTIFICATION</scope>
</reference>
<evidence type="ECO:0000313" key="11">
    <source>
        <dbReference type="Ensembl" id="ENSEEEP00000060320.1"/>
    </source>
</evidence>
<keyword evidence="6" id="KW-0175">Coiled coil</keyword>
<dbReference type="CDD" id="cd11803">
    <property type="entry name" value="SH3_Endophilin_A"/>
    <property type="match status" value="1"/>
</dbReference>
<evidence type="ECO:0000259" key="10">
    <source>
        <dbReference type="PROSITE" id="PS51021"/>
    </source>
</evidence>
<evidence type="ECO:0000256" key="2">
    <source>
        <dbReference type="ARBA" id="ARBA00004412"/>
    </source>
</evidence>
<protein>
    <recommendedName>
        <fullName evidence="13">SH3-domain GRB2-like 3a</fullName>
    </recommendedName>
</protein>
<dbReference type="Gene3D" id="2.30.30.40">
    <property type="entry name" value="SH3 Domains"/>
    <property type="match status" value="1"/>
</dbReference>
<evidence type="ECO:0000256" key="1">
    <source>
        <dbReference type="ARBA" id="ARBA00004170"/>
    </source>
</evidence>
<evidence type="ECO:0000256" key="7">
    <source>
        <dbReference type="ARBA" id="ARBA00023136"/>
    </source>
</evidence>
<evidence type="ECO:0000256" key="5">
    <source>
        <dbReference type="ARBA" id="ARBA00022583"/>
    </source>
</evidence>
<evidence type="ECO:0000256" key="3">
    <source>
        <dbReference type="ARBA" id="ARBA00006697"/>
    </source>
</evidence>
<dbReference type="InterPro" id="IPR050384">
    <property type="entry name" value="Endophilin_SH3RF"/>
</dbReference>
<name>A0AAY5ETM4_ELEEL</name>
<evidence type="ECO:0000259" key="9">
    <source>
        <dbReference type="PROSITE" id="PS50002"/>
    </source>
</evidence>
<dbReference type="InterPro" id="IPR036028">
    <property type="entry name" value="SH3-like_dom_sf"/>
</dbReference>
<dbReference type="InterPro" id="IPR001452">
    <property type="entry name" value="SH3_domain"/>
</dbReference>
<dbReference type="Gene3D" id="1.20.1270.60">
    <property type="entry name" value="Arfaptin homology (AH) domain/BAR domain"/>
    <property type="match status" value="1"/>
</dbReference>
<dbReference type="PRINTS" id="PR00452">
    <property type="entry name" value="SH3DOMAIN"/>
</dbReference>
<comment type="subcellular location">
    <subcellularLocation>
        <location evidence="2">Early endosome</location>
    </subcellularLocation>
    <subcellularLocation>
        <location evidence="1">Membrane</location>
        <topology evidence="1">Peripheral membrane protein</topology>
    </subcellularLocation>
</comment>
<accession>A0AAY5ETM4</accession>
<reference evidence="11 12" key="1">
    <citation type="submission" date="2020-05" db="EMBL/GenBank/DDBJ databases">
        <title>Electrophorus electricus (electric eel) genome, fEleEle1, primary haplotype.</title>
        <authorList>
            <person name="Myers G."/>
            <person name="Meyer A."/>
            <person name="Fedrigo O."/>
            <person name="Formenti G."/>
            <person name="Rhie A."/>
            <person name="Tracey A."/>
            <person name="Sims Y."/>
            <person name="Jarvis E.D."/>
        </authorList>
    </citation>
    <scope>NUCLEOTIDE SEQUENCE [LARGE SCALE GENOMIC DNA]</scope>
</reference>
<dbReference type="GeneTree" id="ENSGT00940000157398"/>
<dbReference type="GO" id="GO:0098978">
    <property type="term" value="C:glutamatergic synapse"/>
    <property type="evidence" value="ECO:0007669"/>
    <property type="project" value="TreeGrafter"/>
</dbReference>